<protein>
    <submittedName>
        <fullName evidence="1">Uncharacterized protein</fullName>
    </submittedName>
</protein>
<proteinExistence type="predicted"/>
<accession>A0A2I1NC61</accession>
<comment type="caution">
    <text evidence="1">The sequence shown here is derived from an EMBL/GenBank/DDBJ whole genome shotgun (WGS) entry which is preliminary data.</text>
</comment>
<gene>
    <name evidence="1" type="ORF">CYJ41_00420</name>
</gene>
<dbReference type="Proteomes" id="UP000234639">
    <property type="component" value="Unassembled WGS sequence"/>
</dbReference>
<name>A0A2I1NC61_9BACT</name>
<organism evidence="1 2">
    <name type="scientific">Campylobacter ureolyticus</name>
    <dbReference type="NCBI Taxonomy" id="827"/>
    <lineage>
        <taxon>Bacteria</taxon>
        <taxon>Pseudomonadati</taxon>
        <taxon>Campylobacterota</taxon>
        <taxon>Epsilonproteobacteria</taxon>
        <taxon>Campylobacterales</taxon>
        <taxon>Campylobacteraceae</taxon>
        <taxon>Campylobacter</taxon>
    </lineage>
</organism>
<dbReference type="EMBL" id="PKHU01000001">
    <property type="protein sequence ID" value="PKZ29940.1"/>
    <property type="molecule type" value="Genomic_DNA"/>
</dbReference>
<dbReference type="AlphaFoldDB" id="A0A2I1NC61"/>
<dbReference type="RefSeq" id="WP_101636434.1">
    <property type="nucleotide sequence ID" value="NZ_JAPXGM010000002.1"/>
</dbReference>
<evidence type="ECO:0000313" key="2">
    <source>
        <dbReference type="Proteomes" id="UP000234639"/>
    </source>
</evidence>
<reference evidence="1 2" key="1">
    <citation type="submission" date="2017-12" db="EMBL/GenBank/DDBJ databases">
        <title>Phylogenetic diversity of female urinary microbiome.</title>
        <authorList>
            <person name="Thomas-White K."/>
            <person name="Wolfe A.J."/>
        </authorList>
    </citation>
    <scope>NUCLEOTIDE SEQUENCE [LARGE SCALE GENOMIC DNA]</scope>
    <source>
        <strain evidence="1 2">UMB0112</strain>
    </source>
</reference>
<evidence type="ECO:0000313" key="1">
    <source>
        <dbReference type="EMBL" id="PKZ29940.1"/>
    </source>
</evidence>
<sequence length="151" mass="17895">MKSAKNIIEEIQTSPLFNDINDKRKFLSLLSKTHQKLIAFIYLKDQILYFACKHNVGLQELKKDSNINLIKELLKTYIKFHPDSNLNEIKDIRFFVASKFMKKKEKIKEIFKINLPPKFIDPSNGEFKNNIKDKKNHTLFEEIRKLILANK</sequence>